<dbReference type="SMART" id="SM00387">
    <property type="entry name" value="HATPase_c"/>
    <property type="match status" value="1"/>
</dbReference>
<dbReference type="InterPro" id="IPR035965">
    <property type="entry name" value="PAS-like_dom_sf"/>
</dbReference>
<dbReference type="InterPro" id="IPR005467">
    <property type="entry name" value="His_kinase_dom"/>
</dbReference>
<evidence type="ECO:0000256" key="7">
    <source>
        <dbReference type="ARBA" id="ARBA00022840"/>
    </source>
</evidence>
<dbReference type="Pfam" id="PF02518">
    <property type="entry name" value="HATPase_c"/>
    <property type="match status" value="1"/>
</dbReference>
<protein>
    <recommendedName>
        <fullName evidence="2">histidine kinase</fullName>
        <ecNumber evidence="2">2.7.13.3</ecNumber>
    </recommendedName>
</protein>
<dbReference type="PANTHER" id="PTHR43065:SF46">
    <property type="entry name" value="C4-DICARBOXYLATE TRANSPORT SENSOR PROTEIN DCTB"/>
    <property type="match status" value="1"/>
</dbReference>
<dbReference type="SMART" id="SM00388">
    <property type="entry name" value="HisKA"/>
    <property type="match status" value="1"/>
</dbReference>
<feature type="domain" description="Response regulatory" evidence="12">
    <location>
        <begin position="875"/>
        <end position="991"/>
    </location>
</feature>
<keyword evidence="3 9" id="KW-0597">Phosphoprotein</keyword>
<dbReference type="EMBL" id="SADE01000001">
    <property type="protein sequence ID" value="RVU39475.1"/>
    <property type="molecule type" value="Genomic_DNA"/>
</dbReference>
<keyword evidence="10" id="KW-0812">Transmembrane</keyword>
<evidence type="ECO:0000259" key="12">
    <source>
        <dbReference type="PROSITE" id="PS50110"/>
    </source>
</evidence>
<dbReference type="PANTHER" id="PTHR43065">
    <property type="entry name" value="SENSOR HISTIDINE KINASE"/>
    <property type="match status" value="1"/>
</dbReference>
<dbReference type="InterPro" id="IPR036097">
    <property type="entry name" value="HisK_dim/P_sf"/>
</dbReference>
<dbReference type="InterPro" id="IPR003661">
    <property type="entry name" value="HisK_dim/P_dom"/>
</dbReference>
<name>A0A437QY67_9PROT</name>
<feature type="domain" description="PAC" evidence="14">
    <location>
        <begin position="435"/>
        <end position="487"/>
    </location>
</feature>
<dbReference type="PROSITE" id="PS50113">
    <property type="entry name" value="PAC"/>
    <property type="match status" value="1"/>
</dbReference>
<feature type="transmembrane region" description="Helical" evidence="10">
    <location>
        <begin position="182"/>
        <end position="206"/>
    </location>
</feature>
<dbReference type="EC" id="2.7.13.3" evidence="2"/>
<dbReference type="Pfam" id="PF00512">
    <property type="entry name" value="HisKA"/>
    <property type="match status" value="1"/>
</dbReference>
<dbReference type="AlphaFoldDB" id="A0A437QY67"/>
<dbReference type="Proteomes" id="UP000287447">
    <property type="component" value="Unassembled WGS sequence"/>
</dbReference>
<dbReference type="Gene3D" id="3.40.50.2300">
    <property type="match status" value="1"/>
</dbReference>
<evidence type="ECO:0000256" key="6">
    <source>
        <dbReference type="ARBA" id="ARBA00022777"/>
    </source>
</evidence>
<feature type="transmembrane region" description="Helical" evidence="10">
    <location>
        <begin position="6"/>
        <end position="30"/>
    </location>
</feature>
<dbReference type="Gene3D" id="3.30.450.20">
    <property type="entry name" value="PAS domain"/>
    <property type="match status" value="3"/>
</dbReference>
<proteinExistence type="predicted"/>
<reference evidence="16" key="1">
    <citation type="submission" date="2019-01" db="EMBL/GenBank/DDBJ databases">
        <title>Gri0909 isolated from a small marine red alga.</title>
        <authorList>
            <person name="Kim J."/>
            <person name="Jeong S.E."/>
            <person name="Jeon C.O."/>
        </authorList>
    </citation>
    <scope>NUCLEOTIDE SEQUENCE [LARGE SCALE GENOMIC DNA]</scope>
    <source>
        <strain evidence="16">Gri0909</strain>
    </source>
</reference>
<dbReference type="PRINTS" id="PR00344">
    <property type="entry name" value="BCTRLSENSOR"/>
</dbReference>
<feature type="domain" description="Histidine kinase" evidence="11">
    <location>
        <begin position="628"/>
        <end position="851"/>
    </location>
</feature>
<comment type="caution">
    <text evidence="15">The sequence shown here is derived from an EMBL/GenBank/DDBJ whole genome shotgun (WGS) entry which is preliminary data.</text>
</comment>
<keyword evidence="5" id="KW-0547">Nucleotide-binding</keyword>
<accession>A0A437QY67</accession>
<evidence type="ECO:0000256" key="10">
    <source>
        <dbReference type="SAM" id="Phobius"/>
    </source>
</evidence>
<dbReference type="InterPro" id="IPR003594">
    <property type="entry name" value="HATPase_dom"/>
</dbReference>
<evidence type="ECO:0000256" key="5">
    <source>
        <dbReference type="ARBA" id="ARBA00022741"/>
    </source>
</evidence>
<evidence type="ECO:0000313" key="16">
    <source>
        <dbReference type="Proteomes" id="UP000287447"/>
    </source>
</evidence>
<keyword evidence="10" id="KW-1133">Transmembrane helix</keyword>
<gene>
    <name evidence="15" type="ORF">EOI86_09650</name>
</gene>
<dbReference type="GO" id="GO:0006355">
    <property type="term" value="P:regulation of DNA-templated transcription"/>
    <property type="evidence" value="ECO:0007669"/>
    <property type="project" value="InterPro"/>
</dbReference>
<evidence type="ECO:0000256" key="4">
    <source>
        <dbReference type="ARBA" id="ARBA00022679"/>
    </source>
</evidence>
<keyword evidence="6" id="KW-0418">Kinase</keyword>
<evidence type="ECO:0000259" key="11">
    <source>
        <dbReference type="PROSITE" id="PS50109"/>
    </source>
</evidence>
<sequence>MQSYRLIYKIVGCLLFVSAAISFSIAKYLYDTTVKQTESYMGDMALTTANLIRSISAHDEQTLDPENPGAGNKVTLETIKRAFQRLPLRAAIGEVVFVVYTETSVEIVVHQEHADEPIHDDVLHIDSPYAQAVVSSAMDGVTVAHVTGQAQDYDLILAIAPVAEIGGAVVVETPKSQVLAPFFDAVVSSLAIGGFVIACGAVFVYFQARRAAEELVETKAVVSQSHQELLRTKNQFQQIIDAMVDGFVLFDENDRLVFHNAKFEDICRSHGMDTVRPGISFEDLLQAGLRNGSFPEAEGREEEWLREKADLHRNPQGPIEQKVLDGRWIRIVERKTPDGGIVGFQTDITELKEKENELLVSQQRFKDFADTASDWEWESDADHRFVFLSTGLEEGGIYQQSDAVGKTRHEVTDEDSSTTKWKQHYRDLSEHRAFKNFEYTLTGPDGVQKFLSASGKPVFDEDGVFVGYRGTGRDVTVLRKQQEELSAAELRFRLAFEAITVGIILTDVRGKILRVNPETCKIFGYTERQLLGSDLKMLMPQSDASRHDDYIKSYLKTGLGRIIGVGREVVGVRKGGEAFPFNLGIAEMEVEGERQFLGSIVDVSNEKKLANQLRQAQKMESVGQLVGGIAHDFNNILGIVIGNLDLVKRKLDKDEKLYLQVDKAVSAANRAAALTRRLLNFSRQAPTRATPINVNESIRNIYELLQRSITNSIEIKLFLDDDLPNAVADPGDFQDALVNLTVNAKDAMPGGGTLRIGTRVLDVGPGSQKELRQLRFGRYVEVDVADTGSGMSEEVRSRIFDPFFTTKGTGKGTGLGLPMVYGFARRSGGTVTVYTEEGFGTSFKIFLPVSTDREELDVAPVDSENGEDLPHGTETVLVVDDEEELADVASAVLQELGYRTIVVNSGAKAMEVLVSEEPIDLMLSDVVMPGGVSGYELADAAGHLRPAMPVCLVSGFTGDLANGAINPSESYTFLQKPYDNRTLAIQVRSLLDAAQPVPA</sequence>
<dbReference type="NCBIfam" id="TIGR00229">
    <property type="entry name" value="sensory_box"/>
    <property type="match status" value="2"/>
</dbReference>
<evidence type="ECO:0000256" key="8">
    <source>
        <dbReference type="ARBA" id="ARBA00023012"/>
    </source>
</evidence>
<dbReference type="SUPFAM" id="SSF55785">
    <property type="entry name" value="PYP-like sensor domain (PAS domain)"/>
    <property type="match status" value="3"/>
</dbReference>
<dbReference type="PROSITE" id="PS50112">
    <property type="entry name" value="PAS"/>
    <property type="match status" value="1"/>
</dbReference>
<dbReference type="Pfam" id="PF13426">
    <property type="entry name" value="PAS_9"/>
    <property type="match status" value="1"/>
</dbReference>
<dbReference type="InterPro" id="IPR013767">
    <property type="entry name" value="PAS_fold"/>
</dbReference>
<dbReference type="PROSITE" id="PS50110">
    <property type="entry name" value="RESPONSE_REGULATORY"/>
    <property type="match status" value="1"/>
</dbReference>
<dbReference type="InterPro" id="IPR036890">
    <property type="entry name" value="HATPase_C_sf"/>
</dbReference>
<dbReference type="Pfam" id="PF00072">
    <property type="entry name" value="Response_reg"/>
    <property type="match status" value="1"/>
</dbReference>
<dbReference type="SMART" id="SM00091">
    <property type="entry name" value="PAS"/>
    <property type="match status" value="3"/>
</dbReference>
<keyword evidence="8" id="KW-0902">Two-component regulatory system</keyword>
<keyword evidence="16" id="KW-1185">Reference proteome</keyword>
<feature type="domain" description="PAS" evidence="13">
    <location>
        <begin position="488"/>
        <end position="558"/>
    </location>
</feature>
<keyword evidence="7" id="KW-0067">ATP-binding</keyword>
<dbReference type="SUPFAM" id="SSF52172">
    <property type="entry name" value="CheY-like"/>
    <property type="match status" value="1"/>
</dbReference>
<dbReference type="CDD" id="cd00130">
    <property type="entry name" value="PAS"/>
    <property type="match status" value="2"/>
</dbReference>
<dbReference type="Gene3D" id="3.30.565.10">
    <property type="entry name" value="Histidine kinase-like ATPase, C-terminal domain"/>
    <property type="match status" value="1"/>
</dbReference>
<evidence type="ECO:0000259" key="13">
    <source>
        <dbReference type="PROSITE" id="PS50112"/>
    </source>
</evidence>
<evidence type="ECO:0000256" key="3">
    <source>
        <dbReference type="ARBA" id="ARBA00022553"/>
    </source>
</evidence>
<evidence type="ECO:0000313" key="15">
    <source>
        <dbReference type="EMBL" id="RVU39475.1"/>
    </source>
</evidence>
<evidence type="ECO:0000259" key="14">
    <source>
        <dbReference type="PROSITE" id="PS50113"/>
    </source>
</evidence>
<dbReference type="InterPro" id="IPR000700">
    <property type="entry name" value="PAS-assoc_C"/>
</dbReference>
<evidence type="ECO:0000256" key="9">
    <source>
        <dbReference type="PROSITE-ProRule" id="PRU00169"/>
    </source>
</evidence>
<comment type="catalytic activity">
    <reaction evidence="1">
        <text>ATP + protein L-histidine = ADP + protein N-phospho-L-histidine.</text>
        <dbReference type="EC" id="2.7.13.3"/>
    </reaction>
</comment>
<dbReference type="PROSITE" id="PS50109">
    <property type="entry name" value="HIS_KIN"/>
    <property type="match status" value="1"/>
</dbReference>
<dbReference type="Pfam" id="PF12860">
    <property type="entry name" value="PAS_7"/>
    <property type="match status" value="1"/>
</dbReference>
<organism evidence="15 16">
    <name type="scientific">Hwanghaeella grinnelliae</name>
    <dbReference type="NCBI Taxonomy" id="2500179"/>
    <lineage>
        <taxon>Bacteria</taxon>
        <taxon>Pseudomonadati</taxon>
        <taxon>Pseudomonadota</taxon>
        <taxon>Alphaproteobacteria</taxon>
        <taxon>Rhodospirillales</taxon>
        <taxon>Rhodospirillaceae</taxon>
        <taxon>Hwanghaeella</taxon>
    </lineage>
</organism>
<dbReference type="Gene3D" id="1.10.287.130">
    <property type="match status" value="1"/>
</dbReference>
<keyword evidence="4" id="KW-0808">Transferase</keyword>
<dbReference type="Pfam" id="PF00989">
    <property type="entry name" value="PAS"/>
    <property type="match status" value="1"/>
</dbReference>
<dbReference type="GO" id="GO:0000155">
    <property type="term" value="F:phosphorelay sensor kinase activity"/>
    <property type="evidence" value="ECO:0007669"/>
    <property type="project" value="InterPro"/>
</dbReference>
<dbReference type="SUPFAM" id="SSF55874">
    <property type="entry name" value="ATPase domain of HSP90 chaperone/DNA topoisomerase II/histidine kinase"/>
    <property type="match status" value="1"/>
</dbReference>
<dbReference type="SMART" id="SM00448">
    <property type="entry name" value="REC"/>
    <property type="match status" value="1"/>
</dbReference>
<dbReference type="GO" id="GO:0005524">
    <property type="term" value="F:ATP binding"/>
    <property type="evidence" value="ECO:0007669"/>
    <property type="project" value="UniProtKB-KW"/>
</dbReference>
<dbReference type="SUPFAM" id="SSF47384">
    <property type="entry name" value="Homodimeric domain of signal transducing histidine kinase"/>
    <property type="match status" value="1"/>
</dbReference>
<dbReference type="InterPro" id="IPR001789">
    <property type="entry name" value="Sig_transdc_resp-reg_receiver"/>
</dbReference>
<dbReference type="InterPro" id="IPR011006">
    <property type="entry name" value="CheY-like_superfamily"/>
</dbReference>
<evidence type="ECO:0000256" key="2">
    <source>
        <dbReference type="ARBA" id="ARBA00012438"/>
    </source>
</evidence>
<dbReference type="InterPro" id="IPR004358">
    <property type="entry name" value="Sig_transdc_His_kin-like_C"/>
</dbReference>
<keyword evidence="10" id="KW-0472">Membrane</keyword>
<feature type="modified residue" description="4-aspartylphosphate" evidence="9">
    <location>
        <position position="925"/>
    </location>
</feature>
<evidence type="ECO:0000256" key="1">
    <source>
        <dbReference type="ARBA" id="ARBA00000085"/>
    </source>
</evidence>
<dbReference type="InterPro" id="IPR000014">
    <property type="entry name" value="PAS"/>
</dbReference>